<dbReference type="EMBL" id="BAABRP010000004">
    <property type="protein sequence ID" value="GAA5512783.1"/>
    <property type="molecule type" value="Genomic_DNA"/>
</dbReference>
<reference evidence="2 3" key="1">
    <citation type="submission" date="2024-02" db="EMBL/GenBank/DDBJ databases">
        <title>Deinococcus carri NBRC 110142.</title>
        <authorList>
            <person name="Ichikawa N."/>
            <person name="Katano-Makiyama Y."/>
            <person name="Hidaka K."/>
        </authorList>
    </citation>
    <scope>NUCLEOTIDE SEQUENCE [LARGE SCALE GENOMIC DNA]</scope>
    <source>
        <strain evidence="2 3">NBRC 110142</strain>
    </source>
</reference>
<evidence type="ECO:0000256" key="1">
    <source>
        <dbReference type="SAM" id="SignalP"/>
    </source>
</evidence>
<evidence type="ECO:0000313" key="2">
    <source>
        <dbReference type="EMBL" id="GAA5512783.1"/>
    </source>
</evidence>
<dbReference type="RefSeq" id="WP_345463270.1">
    <property type="nucleotide sequence ID" value="NZ_BAABRP010000004.1"/>
</dbReference>
<accession>A0ABP9W9U2</accession>
<feature type="signal peptide" evidence="1">
    <location>
        <begin position="1"/>
        <end position="20"/>
    </location>
</feature>
<sequence>MTRSLWTLAALLVLLPPAAAQLSPPASTTLSTATPQTALLLDGQRLSLNVAFRPGDPSGPAYPPLGAFSKTNPAYYAVHGNAGPLRLTVSTVLKRAALVLSAQSVPPLRGPTLPTDRVEYSVNGGPWQRTGAVQVVALLPASGQATYDITLRLRLEGDEPAGERGLVLSWTVEPQSLGAQSLGTPAQGAQ</sequence>
<organism evidence="2 3">
    <name type="scientific">Deinococcus carri</name>
    <dbReference type="NCBI Taxonomy" id="1211323"/>
    <lineage>
        <taxon>Bacteria</taxon>
        <taxon>Thermotogati</taxon>
        <taxon>Deinococcota</taxon>
        <taxon>Deinococci</taxon>
        <taxon>Deinococcales</taxon>
        <taxon>Deinococcaceae</taxon>
        <taxon>Deinococcus</taxon>
    </lineage>
</organism>
<keyword evidence="3" id="KW-1185">Reference proteome</keyword>
<proteinExistence type="predicted"/>
<protein>
    <submittedName>
        <fullName evidence="2">Uncharacterized protein</fullName>
    </submittedName>
</protein>
<comment type="caution">
    <text evidence="2">The sequence shown here is derived from an EMBL/GenBank/DDBJ whole genome shotgun (WGS) entry which is preliminary data.</text>
</comment>
<dbReference type="Proteomes" id="UP001401887">
    <property type="component" value="Unassembled WGS sequence"/>
</dbReference>
<evidence type="ECO:0000313" key="3">
    <source>
        <dbReference type="Proteomes" id="UP001401887"/>
    </source>
</evidence>
<feature type="chain" id="PRO_5047247272" evidence="1">
    <location>
        <begin position="21"/>
        <end position="190"/>
    </location>
</feature>
<keyword evidence="1" id="KW-0732">Signal</keyword>
<gene>
    <name evidence="2" type="ORF">Dcar01_01507</name>
</gene>
<name>A0ABP9W9U2_9DEIO</name>